<feature type="region of interest" description="Disordered" evidence="10">
    <location>
        <begin position="431"/>
        <end position="464"/>
    </location>
</feature>
<evidence type="ECO:0000313" key="12">
    <source>
        <dbReference type="Proteomes" id="UP001314263"/>
    </source>
</evidence>
<evidence type="ECO:0000256" key="1">
    <source>
        <dbReference type="ARBA" id="ARBA00001946"/>
    </source>
</evidence>
<evidence type="ECO:0000256" key="6">
    <source>
        <dbReference type="ARBA" id="ARBA00022741"/>
    </source>
</evidence>
<keyword evidence="12" id="KW-1185">Reference proteome</keyword>
<gene>
    <name evidence="11" type="ORF">CVIRNUC_002131</name>
</gene>
<evidence type="ECO:0000256" key="4">
    <source>
        <dbReference type="ARBA" id="ARBA00022695"/>
    </source>
</evidence>
<protein>
    <recommendedName>
        <fullName evidence="9">Selenoprotein O</fullName>
    </recommendedName>
</protein>
<dbReference type="GO" id="GO:0016779">
    <property type="term" value="F:nucleotidyltransferase activity"/>
    <property type="evidence" value="ECO:0007669"/>
    <property type="project" value="UniProtKB-KW"/>
</dbReference>
<evidence type="ECO:0000313" key="11">
    <source>
        <dbReference type="EMBL" id="CAK0752240.1"/>
    </source>
</evidence>
<dbReference type="InterPro" id="IPR003846">
    <property type="entry name" value="SelO"/>
</dbReference>
<evidence type="ECO:0000256" key="3">
    <source>
        <dbReference type="ARBA" id="ARBA00022679"/>
    </source>
</evidence>
<name>A0AAV1HW34_9CHLO</name>
<feature type="region of interest" description="Disordered" evidence="10">
    <location>
        <begin position="618"/>
        <end position="639"/>
    </location>
</feature>
<evidence type="ECO:0000256" key="8">
    <source>
        <dbReference type="ARBA" id="ARBA00022842"/>
    </source>
</evidence>
<evidence type="ECO:0000256" key="5">
    <source>
        <dbReference type="ARBA" id="ARBA00022723"/>
    </source>
</evidence>
<comment type="caution">
    <text evidence="11">The sequence shown here is derived from an EMBL/GenBank/DDBJ whole genome shotgun (WGS) entry which is preliminary data.</text>
</comment>
<organism evidence="11 12">
    <name type="scientific">Coccomyxa viridis</name>
    <dbReference type="NCBI Taxonomy" id="1274662"/>
    <lineage>
        <taxon>Eukaryota</taxon>
        <taxon>Viridiplantae</taxon>
        <taxon>Chlorophyta</taxon>
        <taxon>core chlorophytes</taxon>
        <taxon>Trebouxiophyceae</taxon>
        <taxon>Trebouxiophyceae incertae sedis</taxon>
        <taxon>Coccomyxaceae</taxon>
        <taxon>Coccomyxa</taxon>
    </lineage>
</organism>
<dbReference type="PANTHER" id="PTHR12153">
    <property type="entry name" value="SELENOPROTEIN O"/>
    <property type="match status" value="1"/>
</dbReference>
<evidence type="ECO:0000256" key="7">
    <source>
        <dbReference type="ARBA" id="ARBA00022840"/>
    </source>
</evidence>
<evidence type="ECO:0000256" key="2">
    <source>
        <dbReference type="ARBA" id="ARBA00009747"/>
    </source>
</evidence>
<keyword evidence="6" id="KW-0547">Nucleotide-binding</keyword>
<dbReference type="GO" id="GO:0046872">
    <property type="term" value="F:metal ion binding"/>
    <property type="evidence" value="ECO:0007669"/>
    <property type="project" value="UniProtKB-KW"/>
</dbReference>
<comment type="similarity">
    <text evidence="2">Belongs to the SELO family.</text>
</comment>
<feature type="compositionally biased region" description="Polar residues" evidence="10">
    <location>
        <begin position="431"/>
        <end position="461"/>
    </location>
</feature>
<dbReference type="GO" id="GO:0005524">
    <property type="term" value="F:ATP binding"/>
    <property type="evidence" value="ECO:0007669"/>
    <property type="project" value="UniProtKB-KW"/>
</dbReference>
<dbReference type="EMBL" id="CAUYUE010000003">
    <property type="protein sequence ID" value="CAK0752240.1"/>
    <property type="molecule type" value="Genomic_DNA"/>
</dbReference>
<accession>A0AAV1HW34</accession>
<reference evidence="11 12" key="1">
    <citation type="submission" date="2023-10" db="EMBL/GenBank/DDBJ databases">
        <authorList>
            <person name="Maclean D."/>
            <person name="Macfadyen A."/>
        </authorList>
    </citation>
    <scope>NUCLEOTIDE SEQUENCE [LARGE SCALE GENOMIC DNA]</scope>
</reference>
<sequence length="652" mass="72163">MVTLEGLVFDNLSLKALPIDERQGSEIRQVARACYSRVSPTPLKNPRLVAVSQPALQLLDLDESQTARPEFLEVMAGNTILPGMDTAAHCYCGHQFGNFAGQLGDGAVIYLGEVVNAAGARWEVQLKGAGLTPFSRTADGRKVQRSSVREFLGSEAMHNLGIPTTRAGSLVTSDTMIVRDPLYSGNAIEERASTVLRIAPTFFRFGSFEVFNQSDLKTGRSGPSAGRGLEHTMLPQMLDHIICTFFPAIWRAPAGSLREVTDSRQDMYMEFYEEVCKRTAQLVAGWQCVGFCHGVLNTDNMSILGLTIDYGPYGFMDRYDPEFVPNQSDDTGRYRYEEQPAACYWNCEKLAEALKAVLSRGRALSWLQSNFYLEFQRSYMRTMRHKLGLLQLERDSDEQLVQDLLQTMHETGADFTNTFCWLVEVSLPKASSGQSNPIALEDGQSSAPEQNGAGPSSSGGTAETGGFLEHILGSLASSDELAEAAAPGMPTQQLRVLMQFSHNESLLAALGASKELLQRESRRLQRFEELQKVSAAEKASKDEQRWRAWLSRYRERLQLEVDAGATATARVDAMNSVNPRYVLRNWIAQNAITMAEKGDYSEVERVLRLLEQPFSDDAAQEGGTAVQSSERSLQYDGPVPQWAKRSCVSCSS</sequence>
<keyword evidence="8" id="KW-0460">Magnesium</keyword>
<keyword evidence="3" id="KW-0808">Transferase</keyword>
<keyword evidence="4" id="KW-0548">Nucleotidyltransferase</keyword>
<dbReference type="AlphaFoldDB" id="A0AAV1HW34"/>
<comment type="cofactor">
    <cofactor evidence="1">
        <name>Mg(2+)</name>
        <dbReference type="ChEBI" id="CHEBI:18420"/>
    </cofactor>
</comment>
<proteinExistence type="inferred from homology"/>
<keyword evidence="7" id="KW-0067">ATP-binding</keyword>
<keyword evidence="5" id="KW-0479">Metal-binding</keyword>
<dbReference type="NCBIfam" id="NF000658">
    <property type="entry name" value="PRK00029.1"/>
    <property type="match status" value="1"/>
</dbReference>
<dbReference type="Proteomes" id="UP001314263">
    <property type="component" value="Unassembled WGS sequence"/>
</dbReference>
<dbReference type="PANTHER" id="PTHR12153:SF15">
    <property type="entry name" value="PROTEIN ADENYLYLTRANSFERASE SELO, MITOCHONDRIAL"/>
    <property type="match status" value="1"/>
</dbReference>
<evidence type="ECO:0000256" key="10">
    <source>
        <dbReference type="SAM" id="MobiDB-lite"/>
    </source>
</evidence>
<dbReference type="Pfam" id="PF02696">
    <property type="entry name" value="SelO"/>
    <property type="match status" value="1"/>
</dbReference>
<evidence type="ECO:0000256" key="9">
    <source>
        <dbReference type="ARBA" id="ARBA00031547"/>
    </source>
</evidence>
<dbReference type="HAMAP" id="MF_00692">
    <property type="entry name" value="SelO"/>
    <property type="match status" value="1"/>
</dbReference>